<evidence type="ECO:0000256" key="10">
    <source>
        <dbReference type="SAM" id="MobiDB-lite"/>
    </source>
</evidence>
<dbReference type="Gene3D" id="1.20.1070.10">
    <property type="entry name" value="Rhodopsin 7-helix transmembrane proteins"/>
    <property type="match status" value="1"/>
</dbReference>
<comment type="similarity">
    <text evidence="2 9">Belongs to the G-protein coupled receptor 1 family.</text>
</comment>
<feature type="transmembrane region" description="Helical" evidence="11">
    <location>
        <begin position="215"/>
        <end position="239"/>
    </location>
</feature>
<feature type="compositionally biased region" description="Gly residues" evidence="10">
    <location>
        <begin position="11"/>
        <end position="20"/>
    </location>
</feature>
<proteinExistence type="inferred from homology"/>
<keyword evidence="4 11" id="KW-1133">Transmembrane helix</keyword>
<keyword evidence="6 11" id="KW-0472">Membrane</keyword>
<dbReference type="Pfam" id="PF00001">
    <property type="entry name" value="7tm_1"/>
    <property type="match status" value="1"/>
</dbReference>
<evidence type="ECO:0000256" key="3">
    <source>
        <dbReference type="ARBA" id="ARBA00022692"/>
    </source>
</evidence>
<dbReference type="GO" id="GO:0004930">
    <property type="term" value="F:G protein-coupled receptor activity"/>
    <property type="evidence" value="ECO:0007669"/>
    <property type="project" value="UniProtKB-KW"/>
</dbReference>
<dbReference type="HOGENOM" id="CLU_009579_6_5_1"/>
<dbReference type="eggNOG" id="KOG3656">
    <property type="taxonomic scope" value="Eukaryota"/>
</dbReference>
<dbReference type="AlphaFoldDB" id="T1JGH4"/>
<dbReference type="PROSITE" id="PS00237">
    <property type="entry name" value="G_PROTEIN_RECEP_F1_1"/>
    <property type="match status" value="1"/>
</dbReference>
<dbReference type="InterPro" id="IPR000276">
    <property type="entry name" value="GPCR_Rhodpsn"/>
</dbReference>
<evidence type="ECO:0000256" key="4">
    <source>
        <dbReference type="ARBA" id="ARBA00022989"/>
    </source>
</evidence>
<evidence type="ECO:0000256" key="6">
    <source>
        <dbReference type="ARBA" id="ARBA00023136"/>
    </source>
</evidence>
<feature type="transmembrane region" description="Helical" evidence="11">
    <location>
        <begin position="49"/>
        <end position="72"/>
    </location>
</feature>
<evidence type="ECO:0000256" key="5">
    <source>
        <dbReference type="ARBA" id="ARBA00023040"/>
    </source>
</evidence>
<dbReference type="OMA" id="VSICITP"/>
<dbReference type="PhylomeDB" id="T1JGH4"/>
<dbReference type="STRING" id="126957.T1JGH4"/>
<accession>T1JGH4</accession>
<feature type="transmembrane region" description="Helical" evidence="11">
    <location>
        <begin position="84"/>
        <end position="104"/>
    </location>
</feature>
<dbReference type="Proteomes" id="UP000014500">
    <property type="component" value="Unassembled WGS sequence"/>
</dbReference>
<feature type="compositionally biased region" description="Low complexity" evidence="10">
    <location>
        <begin position="1"/>
        <end position="10"/>
    </location>
</feature>
<organism evidence="13 14">
    <name type="scientific">Strigamia maritima</name>
    <name type="common">European centipede</name>
    <name type="synonym">Geophilus maritimus</name>
    <dbReference type="NCBI Taxonomy" id="126957"/>
    <lineage>
        <taxon>Eukaryota</taxon>
        <taxon>Metazoa</taxon>
        <taxon>Ecdysozoa</taxon>
        <taxon>Arthropoda</taxon>
        <taxon>Myriapoda</taxon>
        <taxon>Chilopoda</taxon>
        <taxon>Pleurostigmophora</taxon>
        <taxon>Geophilomorpha</taxon>
        <taxon>Linotaeniidae</taxon>
        <taxon>Strigamia</taxon>
    </lineage>
</organism>
<evidence type="ECO:0000313" key="14">
    <source>
        <dbReference type="Proteomes" id="UP000014500"/>
    </source>
</evidence>
<evidence type="ECO:0000259" key="12">
    <source>
        <dbReference type="PROSITE" id="PS50262"/>
    </source>
</evidence>
<dbReference type="EMBL" id="JH432203">
    <property type="status" value="NOT_ANNOTATED_CDS"/>
    <property type="molecule type" value="Genomic_DNA"/>
</dbReference>
<evidence type="ECO:0000313" key="13">
    <source>
        <dbReference type="EnsemblMetazoa" id="SMAR012947-PA"/>
    </source>
</evidence>
<protein>
    <recommendedName>
        <fullName evidence="12">G-protein coupled receptors family 1 profile domain-containing protein</fullName>
    </recommendedName>
</protein>
<dbReference type="InterPro" id="IPR017452">
    <property type="entry name" value="GPCR_Rhodpsn_7TM"/>
</dbReference>
<name>T1JGH4_STRMM</name>
<dbReference type="PANTHER" id="PTHR24243">
    <property type="entry name" value="G-PROTEIN COUPLED RECEPTOR"/>
    <property type="match status" value="1"/>
</dbReference>
<feature type="transmembrane region" description="Helical" evidence="11">
    <location>
        <begin position="166"/>
        <end position="188"/>
    </location>
</feature>
<keyword evidence="14" id="KW-1185">Reference proteome</keyword>
<sequence>MNGSSTSSTGAAGGKPGVGDGPAETVGSEVADDSSGYSLELPQYIRVNATFFCGLVFFVGVFGNLLVPLVIWRNKDMRNSTNLFLVNLSVADLLVLLVCMPTVIVEIHSAKPESWILGEGMCKAVPFLELTMAHGSVLTILAISFERYYAICKPLTASYKLTQGRGCIIIILIWLLACLTTSPVLAIAEYTYRDYLDTSVVPVCLMEVRSTWRKLYFTAVITVLFFIPLIVLVIVYTVITRHLIVAPTCMVGIRLGDTSNMRARRQVVAIEEQIESVGVEAYYNVLFFCRTMFYINSAVNPILYNVMSSKFREAFLRVLKCNARDSKRKKLDRQTTFNTTYTSLTSSLRSLRSLRSGRAAAAPSTDNGFGTAANTVTVSALSSGNRRVCRQDSAV</sequence>
<evidence type="ECO:0000256" key="2">
    <source>
        <dbReference type="ARBA" id="ARBA00010663"/>
    </source>
</evidence>
<dbReference type="PRINTS" id="PR00237">
    <property type="entry name" value="GPCRRHODOPSN"/>
</dbReference>
<dbReference type="PANTHER" id="PTHR24243:SF233">
    <property type="entry name" value="THYROTROPIN-RELEASING HORMONE RECEPTOR"/>
    <property type="match status" value="1"/>
</dbReference>
<feature type="region of interest" description="Disordered" evidence="10">
    <location>
        <begin position="1"/>
        <end position="29"/>
    </location>
</feature>
<feature type="domain" description="G-protein coupled receptors family 1 profile" evidence="12">
    <location>
        <begin position="63"/>
        <end position="243"/>
    </location>
</feature>
<dbReference type="PROSITE" id="PS50262">
    <property type="entry name" value="G_PROTEIN_RECEP_F1_2"/>
    <property type="match status" value="1"/>
</dbReference>
<reference evidence="14" key="1">
    <citation type="submission" date="2011-05" db="EMBL/GenBank/DDBJ databases">
        <authorList>
            <person name="Richards S.R."/>
            <person name="Qu J."/>
            <person name="Jiang H."/>
            <person name="Jhangiani S.N."/>
            <person name="Agravi P."/>
            <person name="Goodspeed R."/>
            <person name="Gross S."/>
            <person name="Mandapat C."/>
            <person name="Jackson L."/>
            <person name="Mathew T."/>
            <person name="Pu L."/>
            <person name="Thornton R."/>
            <person name="Saada N."/>
            <person name="Wilczek-Boney K.B."/>
            <person name="Lee S."/>
            <person name="Kovar C."/>
            <person name="Wu Y."/>
            <person name="Scherer S.E."/>
            <person name="Worley K.C."/>
            <person name="Muzny D.M."/>
            <person name="Gibbs R."/>
        </authorList>
    </citation>
    <scope>NUCLEOTIDE SEQUENCE</scope>
    <source>
        <strain evidence="14">Brora</strain>
    </source>
</reference>
<dbReference type="EnsemblMetazoa" id="SMAR012947-RA">
    <property type="protein sequence ID" value="SMAR012947-PA"/>
    <property type="gene ID" value="SMAR012947"/>
</dbReference>
<feature type="transmembrane region" description="Helical" evidence="11">
    <location>
        <begin position="124"/>
        <end position="145"/>
    </location>
</feature>
<keyword evidence="5 9" id="KW-0297">G-protein coupled receptor</keyword>
<comment type="subcellular location">
    <subcellularLocation>
        <location evidence="1">Membrane</location>
        <topology evidence="1">Multi-pass membrane protein</topology>
    </subcellularLocation>
</comment>
<keyword evidence="3 9" id="KW-0812">Transmembrane</keyword>
<keyword evidence="7 9" id="KW-0675">Receptor</keyword>
<evidence type="ECO:0000256" key="1">
    <source>
        <dbReference type="ARBA" id="ARBA00004141"/>
    </source>
</evidence>
<reference evidence="13" key="2">
    <citation type="submission" date="2015-02" db="UniProtKB">
        <authorList>
            <consortium name="EnsemblMetazoa"/>
        </authorList>
    </citation>
    <scope>IDENTIFICATION</scope>
</reference>
<keyword evidence="8 9" id="KW-0807">Transducer</keyword>
<dbReference type="GO" id="GO:0005886">
    <property type="term" value="C:plasma membrane"/>
    <property type="evidence" value="ECO:0007669"/>
    <property type="project" value="TreeGrafter"/>
</dbReference>
<evidence type="ECO:0000256" key="8">
    <source>
        <dbReference type="ARBA" id="ARBA00023224"/>
    </source>
</evidence>
<dbReference type="SMART" id="SM01381">
    <property type="entry name" value="7TM_GPCR_Srsx"/>
    <property type="match status" value="1"/>
</dbReference>
<evidence type="ECO:0000256" key="7">
    <source>
        <dbReference type="ARBA" id="ARBA00023170"/>
    </source>
</evidence>
<evidence type="ECO:0000256" key="9">
    <source>
        <dbReference type="RuleBase" id="RU000688"/>
    </source>
</evidence>
<dbReference type="SUPFAM" id="SSF81321">
    <property type="entry name" value="Family A G protein-coupled receptor-like"/>
    <property type="match status" value="1"/>
</dbReference>
<evidence type="ECO:0000256" key="11">
    <source>
        <dbReference type="SAM" id="Phobius"/>
    </source>
</evidence>